<dbReference type="InterPro" id="IPR055342">
    <property type="entry name" value="MreC_beta-barrel_core"/>
</dbReference>
<name>A0A4R6WND3_9SPHI</name>
<dbReference type="EMBL" id="SNYV01000011">
    <property type="protein sequence ID" value="TDQ79895.1"/>
    <property type="molecule type" value="Genomic_DNA"/>
</dbReference>
<dbReference type="PANTHER" id="PTHR34138:SF1">
    <property type="entry name" value="CELL SHAPE-DETERMINING PROTEIN MREC"/>
    <property type="match status" value="1"/>
</dbReference>
<evidence type="ECO:0000256" key="3">
    <source>
        <dbReference type="ARBA" id="ARBA00022960"/>
    </source>
</evidence>
<sequence>MKNLWLFLVRYNAFFWFVLFFVFSIFLVVQNNNYQRSAFVNSSNVVVGSFYENINSWKEYLSLRITNEQLAEENALLRKQLQNYTSTDSLSDTIAHLTDNVDKSRYDFVVASVVNNSINQKSNFITIDKGAADGVEQDMGVITSNGVVGTVLNVSQHFSTIKSLLHPDTKISVSLDSTNTAFGSLVWGNNTDSRYAMVRDIPNHVKVYVGAPVFTSGYSTKFPKGIKIGHIVQTDLASGESFKDIRVLLTTNFINLNHVYIVKDKMATEKIELEQHNKDNG</sequence>
<evidence type="ECO:0000259" key="7">
    <source>
        <dbReference type="Pfam" id="PF04085"/>
    </source>
</evidence>
<dbReference type="GO" id="GO:0005886">
    <property type="term" value="C:plasma membrane"/>
    <property type="evidence" value="ECO:0007669"/>
    <property type="project" value="TreeGrafter"/>
</dbReference>
<dbReference type="InterPro" id="IPR007221">
    <property type="entry name" value="MreC"/>
</dbReference>
<gene>
    <name evidence="8" type="ORF">CLV99_1347</name>
</gene>
<dbReference type="InterPro" id="IPR042175">
    <property type="entry name" value="Cell/Rod_MreC_2"/>
</dbReference>
<evidence type="ECO:0000256" key="2">
    <source>
        <dbReference type="ARBA" id="ARBA00013855"/>
    </source>
</evidence>
<keyword evidence="6" id="KW-0472">Membrane</keyword>
<comment type="similarity">
    <text evidence="1 5">Belongs to the MreC family.</text>
</comment>
<feature type="domain" description="Rod shape-determining protein MreC beta-barrel core" evidence="7">
    <location>
        <begin position="113"/>
        <end position="263"/>
    </location>
</feature>
<accession>A0A4R6WND3</accession>
<proteinExistence type="inferred from homology"/>
<evidence type="ECO:0000256" key="1">
    <source>
        <dbReference type="ARBA" id="ARBA00009369"/>
    </source>
</evidence>
<comment type="function">
    <text evidence="5">Involved in formation and maintenance of cell shape.</text>
</comment>
<dbReference type="RefSeq" id="WP_133583654.1">
    <property type="nucleotide sequence ID" value="NZ_SNYV01000011.1"/>
</dbReference>
<keyword evidence="3 5" id="KW-0133">Cell shape</keyword>
<feature type="transmembrane region" description="Helical" evidence="6">
    <location>
        <begin position="7"/>
        <end position="29"/>
    </location>
</feature>
<dbReference type="AlphaFoldDB" id="A0A4R6WND3"/>
<protein>
    <recommendedName>
        <fullName evidence="2 5">Cell shape-determining protein MreC</fullName>
    </recommendedName>
    <alternativeName>
        <fullName evidence="4 5">Cell shape protein MreC</fullName>
    </alternativeName>
</protein>
<dbReference type="Proteomes" id="UP000295292">
    <property type="component" value="Unassembled WGS sequence"/>
</dbReference>
<dbReference type="OrthoDB" id="9811827at2"/>
<keyword evidence="6" id="KW-1133">Transmembrane helix</keyword>
<evidence type="ECO:0000256" key="6">
    <source>
        <dbReference type="SAM" id="Phobius"/>
    </source>
</evidence>
<reference evidence="8 9" key="1">
    <citation type="submission" date="2019-03" db="EMBL/GenBank/DDBJ databases">
        <title>Genomic Encyclopedia of Archaeal and Bacterial Type Strains, Phase II (KMG-II): from individual species to whole genera.</title>
        <authorList>
            <person name="Goeker M."/>
        </authorList>
    </citation>
    <scope>NUCLEOTIDE SEQUENCE [LARGE SCALE GENOMIC DNA]</scope>
    <source>
        <strain evidence="8 9">DSM 28353</strain>
    </source>
</reference>
<dbReference type="PANTHER" id="PTHR34138">
    <property type="entry name" value="CELL SHAPE-DETERMINING PROTEIN MREC"/>
    <property type="match status" value="1"/>
</dbReference>
<evidence type="ECO:0000313" key="9">
    <source>
        <dbReference type="Proteomes" id="UP000295292"/>
    </source>
</evidence>
<dbReference type="Gene3D" id="2.40.10.340">
    <property type="entry name" value="Rod shape-determining protein MreC, domain 1"/>
    <property type="match status" value="1"/>
</dbReference>
<evidence type="ECO:0000313" key="8">
    <source>
        <dbReference type="EMBL" id="TDQ79895.1"/>
    </source>
</evidence>
<dbReference type="PIRSF" id="PIRSF038471">
    <property type="entry name" value="MreC"/>
    <property type="match status" value="1"/>
</dbReference>
<dbReference type="GO" id="GO:0008360">
    <property type="term" value="P:regulation of cell shape"/>
    <property type="evidence" value="ECO:0007669"/>
    <property type="project" value="UniProtKB-KW"/>
</dbReference>
<dbReference type="NCBIfam" id="NF010532">
    <property type="entry name" value="PRK13922.9-3"/>
    <property type="match status" value="1"/>
</dbReference>
<dbReference type="InterPro" id="IPR042177">
    <property type="entry name" value="Cell/Rod_1"/>
</dbReference>
<evidence type="ECO:0000256" key="4">
    <source>
        <dbReference type="ARBA" id="ARBA00032089"/>
    </source>
</evidence>
<keyword evidence="6" id="KW-0812">Transmembrane</keyword>
<evidence type="ECO:0000256" key="5">
    <source>
        <dbReference type="PIRNR" id="PIRNR038471"/>
    </source>
</evidence>
<organism evidence="8 9">
    <name type="scientific">Sphingobacterium yanglingense</name>
    <dbReference type="NCBI Taxonomy" id="1437280"/>
    <lineage>
        <taxon>Bacteria</taxon>
        <taxon>Pseudomonadati</taxon>
        <taxon>Bacteroidota</taxon>
        <taxon>Sphingobacteriia</taxon>
        <taxon>Sphingobacteriales</taxon>
        <taxon>Sphingobacteriaceae</taxon>
        <taxon>Sphingobacterium</taxon>
    </lineage>
</organism>
<comment type="caution">
    <text evidence="8">The sequence shown here is derived from an EMBL/GenBank/DDBJ whole genome shotgun (WGS) entry which is preliminary data.</text>
</comment>
<keyword evidence="9" id="KW-1185">Reference proteome</keyword>
<dbReference type="Gene3D" id="2.40.10.350">
    <property type="entry name" value="Rod shape-determining protein MreC, domain 2"/>
    <property type="match status" value="1"/>
</dbReference>
<dbReference type="Pfam" id="PF04085">
    <property type="entry name" value="MreC"/>
    <property type="match status" value="1"/>
</dbReference>